<reference evidence="1 2" key="1">
    <citation type="submission" date="2022-01" db="EMBL/GenBank/DDBJ databases">
        <title>Mariniradius saccharolyticus sp. nov., isolated from sediment of a river.</title>
        <authorList>
            <person name="Liu H."/>
        </authorList>
    </citation>
    <scope>NUCLEOTIDE SEQUENCE [LARGE SCALE GENOMIC DNA]</scope>
    <source>
        <strain evidence="1 2">RY-2</strain>
    </source>
</reference>
<evidence type="ECO:0000313" key="2">
    <source>
        <dbReference type="Proteomes" id="UP001201449"/>
    </source>
</evidence>
<dbReference type="EMBL" id="JAKEVZ010000001">
    <property type="protein sequence ID" value="MCF1749750.1"/>
    <property type="molecule type" value="Genomic_DNA"/>
</dbReference>
<organism evidence="1 2">
    <name type="scientific">Mariniradius sediminis</name>
    <dbReference type="NCBI Taxonomy" id="2909237"/>
    <lineage>
        <taxon>Bacteria</taxon>
        <taxon>Pseudomonadati</taxon>
        <taxon>Bacteroidota</taxon>
        <taxon>Cytophagia</taxon>
        <taxon>Cytophagales</taxon>
        <taxon>Cyclobacteriaceae</taxon>
        <taxon>Mariniradius</taxon>
    </lineage>
</organism>
<name>A0ABS9BQY0_9BACT</name>
<accession>A0ABS9BQY0</accession>
<comment type="caution">
    <text evidence="1">The sequence shown here is derived from an EMBL/GenBank/DDBJ whole genome shotgun (WGS) entry which is preliminary data.</text>
</comment>
<dbReference type="Proteomes" id="UP001201449">
    <property type="component" value="Unassembled WGS sequence"/>
</dbReference>
<dbReference type="InterPro" id="IPR011047">
    <property type="entry name" value="Quinoprotein_ADH-like_sf"/>
</dbReference>
<dbReference type="RefSeq" id="WP_234859907.1">
    <property type="nucleotide sequence ID" value="NZ_JAKEVZ010000001.1"/>
</dbReference>
<dbReference type="SUPFAM" id="SSF50998">
    <property type="entry name" value="Quinoprotein alcohol dehydrogenase-like"/>
    <property type="match status" value="1"/>
</dbReference>
<evidence type="ECO:0000313" key="1">
    <source>
        <dbReference type="EMBL" id="MCF1749750.1"/>
    </source>
</evidence>
<dbReference type="Gene3D" id="2.130.10.10">
    <property type="entry name" value="YVTN repeat-like/Quinoprotein amine dehydrogenase"/>
    <property type="match status" value="1"/>
</dbReference>
<proteinExistence type="predicted"/>
<gene>
    <name evidence="1" type="ORF">L0U89_01600</name>
</gene>
<keyword evidence="2" id="KW-1185">Reference proteome</keyword>
<sequence>MSSILPKRKISIIVLVLFFAFHGMSQDMGLEKREVPVGFSFVANDSIYSTEFKFDKAITQYQLDTARNTITLKLRDVHKSGRIFLDSGVILFFDLTNEKLKWSKKLDYKTTNILQFEDYLLETNQAQSFSLDFDCGVRWWEATADIYHIHKPSNLGFGYPFIKPGKKPSNVLQAIDLRTGKEKWTRVIHREYGWNEVLELNDSTLAIAAQGIQTVNIHDGSGWAYYATTGTARLDGGTTTAINALGIGIGLLTGFYTVGVSSNIFTGVVSNLLHQDGRLYMTSFEEVACLDAVTGKVIWKNPLYKSKVSAGRIFIENGKLYQINLGKVGVGGSAAKMGQPYIATYDLTTGNLIEFIELPIGEFVIDYRNNHDYLDLLHNRGILRINKKDISLTGQIGVNGKDKAISFFNNNFFLKSENQFQSLEALYPGAFLIQTSDLNLIVVNDNLEFTGRFHLSELYKERFTYNDHKIIVNGSDVWVIDSFHNPVAKIKNLGELVVAENRLLLIQDNRVQKIDLDKLLRNTGQ</sequence>
<dbReference type="InterPro" id="IPR015943">
    <property type="entry name" value="WD40/YVTN_repeat-like_dom_sf"/>
</dbReference>
<protein>
    <submittedName>
        <fullName evidence="1">PQQ-binding-like beta-propeller repeat protein</fullName>
    </submittedName>
</protein>